<accession>A0A8D8JTH6</accession>
<reference evidence="2" key="1">
    <citation type="submission" date="2021-05" db="EMBL/GenBank/DDBJ databases">
        <authorList>
            <person name="Alioto T."/>
            <person name="Alioto T."/>
            <person name="Gomez Garrido J."/>
        </authorList>
    </citation>
    <scope>NUCLEOTIDE SEQUENCE</scope>
</reference>
<keyword evidence="1" id="KW-0812">Transmembrane</keyword>
<name>A0A8D8JTH6_CULPI</name>
<proteinExistence type="predicted"/>
<evidence type="ECO:0000256" key="1">
    <source>
        <dbReference type="SAM" id="Phobius"/>
    </source>
</evidence>
<dbReference type="EMBL" id="HBUE01299779">
    <property type="protein sequence ID" value="CAG6578299.1"/>
    <property type="molecule type" value="Transcribed_RNA"/>
</dbReference>
<dbReference type="AlphaFoldDB" id="A0A8D8JTH6"/>
<sequence length="112" mass="13513">MRLLFKVPIWNMTRFFTPVSLRFYCCCCSLLRFFHIFPVFFAGRVGVKWRFDSVFFVFNFGDFLPSFSRGAKFRSTFDICLNRVRHLDLKSYTRRKVDFVCGKNCYVKLNLR</sequence>
<dbReference type="EMBL" id="HBUE01193814">
    <property type="protein sequence ID" value="CAG6526585.1"/>
    <property type="molecule type" value="Transcribed_RNA"/>
</dbReference>
<keyword evidence="1" id="KW-1133">Transmembrane helix</keyword>
<protein>
    <submittedName>
        <fullName evidence="2">(northern house mosquito) hypothetical protein</fullName>
    </submittedName>
</protein>
<feature type="transmembrane region" description="Helical" evidence="1">
    <location>
        <begin position="21"/>
        <end position="43"/>
    </location>
</feature>
<keyword evidence="1" id="KW-0472">Membrane</keyword>
<evidence type="ECO:0000313" key="2">
    <source>
        <dbReference type="EMBL" id="CAG6578299.1"/>
    </source>
</evidence>
<organism evidence="2">
    <name type="scientific">Culex pipiens</name>
    <name type="common">House mosquito</name>
    <dbReference type="NCBI Taxonomy" id="7175"/>
    <lineage>
        <taxon>Eukaryota</taxon>
        <taxon>Metazoa</taxon>
        <taxon>Ecdysozoa</taxon>
        <taxon>Arthropoda</taxon>
        <taxon>Hexapoda</taxon>
        <taxon>Insecta</taxon>
        <taxon>Pterygota</taxon>
        <taxon>Neoptera</taxon>
        <taxon>Endopterygota</taxon>
        <taxon>Diptera</taxon>
        <taxon>Nematocera</taxon>
        <taxon>Culicoidea</taxon>
        <taxon>Culicidae</taxon>
        <taxon>Culicinae</taxon>
        <taxon>Culicini</taxon>
        <taxon>Culex</taxon>
        <taxon>Culex</taxon>
    </lineage>
</organism>